<dbReference type="InterPro" id="IPR052766">
    <property type="entry name" value="S41A_metabolite_peptidase"/>
</dbReference>
<gene>
    <name evidence="4" type="ORF">K491DRAFT_644808</name>
</gene>
<proteinExistence type="predicted"/>
<feature type="domain" description="Tail specific protease" evidence="2">
    <location>
        <begin position="366"/>
        <end position="579"/>
    </location>
</feature>
<evidence type="ECO:0000313" key="4">
    <source>
        <dbReference type="EMBL" id="KAF2662855.1"/>
    </source>
</evidence>
<accession>A0A6A6TS24</accession>
<evidence type="ECO:0000259" key="3">
    <source>
        <dbReference type="Pfam" id="PF23658"/>
    </source>
</evidence>
<dbReference type="GO" id="GO:0008236">
    <property type="term" value="F:serine-type peptidase activity"/>
    <property type="evidence" value="ECO:0007669"/>
    <property type="project" value="InterPro"/>
</dbReference>
<dbReference type="Pfam" id="PF03572">
    <property type="entry name" value="Peptidase_S41"/>
    <property type="match status" value="1"/>
</dbReference>
<evidence type="ECO:0000313" key="5">
    <source>
        <dbReference type="Proteomes" id="UP000799324"/>
    </source>
</evidence>
<feature type="signal peptide" evidence="1">
    <location>
        <begin position="1"/>
        <end position="18"/>
    </location>
</feature>
<evidence type="ECO:0000259" key="2">
    <source>
        <dbReference type="Pfam" id="PF03572"/>
    </source>
</evidence>
<keyword evidence="5" id="KW-1185">Reference proteome</keyword>
<dbReference type="AlphaFoldDB" id="A0A6A6TS24"/>
<dbReference type="OrthoDB" id="27214at2759"/>
<feature type="chain" id="PRO_5025468085" evidence="1">
    <location>
        <begin position="19"/>
        <end position="854"/>
    </location>
</feature>
<feature type="domain" description="CPAF-like PDZ" evidence="3">
    <location>
        <begin position="163"/>
        <end position="282"/>
    </location>
</feature>
<dbReference type="SUPFAM" id="SSF52096">
    <property type="entry name" value="ClpP/crotonase"/>
    <property type="match status" value="1"/>
</dbReference>
<organism evidence="4 5">
    <name type="scientific">Lophiostoma macrostomum CBS 122681</name>
    <dbReference type="NCBI Taxonomy" id="1314788"/>
    <lineage>
        <taxon>Eukaryota</taxon>
        <taxon>Fungi</taxon>
        <taxon>Dikarya</taxon>
        <taxon>Ascomycota</taxon>
        <taxon>Pezizomycotina</taxon>
        <taxon>Dothideomycetes</taxon>
        <taxon>Pleosporomycetidae</taxon>
        <taxon>Pleosporales</taxon>
        <taxon>Lophiostomataceae</taxon>
        <taxon>Lophiostoma</taxon>
    </lineage>
</organism>
<dbReference type="Proteomes" id="UP000799324">
    <property type="component" value="Unassembled WGS sequence"/>
</dbReference>
<reference evidence="4" key="1">
    <citation type="journal article" date="2020" name="Stud. Mycol.">
        <title>101 Dothideomycetes genomes: a test case for predicting lifestyles and emergence of pathogens.</title>
        <authorList>
            <person name="Haridas S."/>
            <person name="Albert R."/>
            <person name="Binder M."/>
            <person name="Bloem J."/>
            <person name="Labutti K."/>
            <person name="Salamov A."/>
            <person name="Andreopoulos B."/>
            <person name="Baker S."/>
            <person name="Barry K."/>
            <person name="Bills G."/>
            <person name="Bluhm B."/>
            <person name="Cannon C."/>
            <person name="Castanera R."/>
            <person name="Culley D."/>
            <person name="Daum C."/>
            <person name="Ezra D."/>
            <person name="Gonzalez J."/>
            <person name="Henrissat B."/>
            <person name="Kuo A."/>
            <person name="Liang C."/>
            <person name="Lipzen A."/>
            <person name="Lutzoni F."/>
            <person name="Magnuson J."/>
            <person name="Mondo S."/>
            <person name="Nolan M."/>
            <person name="Ohm R."/>
            <person name="Pangilinan J."/>
            <person name="Park H.-J."/>
            <person name="Ramirez L."/>
            <person name="Alfaro M."/>
            <person name="Sun H."/>
            <person name="Tritt A."/>
            <person name="Yoshinaga Y."/>
            <person name="Zwiers L.-H."/>
            <person name="Turgeon B."/>
            <person name="Goodwin S."/>
            <person name="Spatafora J."/>
            <person name="Crous P."/>
            <person name="Grigoriev I."/>
        </authorList>
    </citation>
    <scope>NUCLEOTIDE SEQUENCE</scope>
    <source>
        <strain evidence="4">CBS 122681</strain>
    </source>
</reference>
<dbReference type="PANTHER" id="PTHR37049">
    <property type="entry name" value="PEPTIDASE S41 FAMILY PROTEIN"/>
    <property type="match status" value="1"/>
</dbReference>
<dbReference type="PANTHER" id="PTHR37049:SF5">
    <property type="entry name" value="TAIL SPECIFIC PROTEASE DOMAIN-CONTAINING PROTEIN"/>
    <property type="match status" value="1"/>
</dbReference>
<keyword evidence="1" id="KW-0732">Signal</keyword>
<dbReference type="InterPro" id="IPR029045">
    <property type="entry name" value="ClpP/crotonase-like_dom_sf"/>
</dbReference>
<dbReference type="EMBL" id="MU004288">
    <property type="protein sequence ID" value="KAF2662855.1"/>
    <property type="molecule type" value="Genomic_DNA"/>
</dbReference>
<dbReference type="Gene3D" id="3.90.226.10">
    <property type="entry name" value="2-enoyl-CoA Hydratase, Chain A, domain 1"/>
    <property type="match status" value="1"/>
</dbReference>
<sequence>MLFSRSFVAFSFAASVLGRSLPAGLKPRQEATATAGAPAAQSTICGDIIDAVNDPAGFSIFWASDAYDCLTSVPFSNAVATRFLKYWNQTAQFQSTLAYLKDPPASYQQPAVDVIEELQKIQDRIDSGFYKNQYAFEADFQLLTYATNDGHVQLTAGALSAFSFGSPVEVVSVSADGKEAPKIFITEDILESQVEGWTPSAVKSINGEDVVDFLTKYAALNAWGYVEPHAEWNALMSNPNLDIQGGLTTFSGGGTFYPGQNLTFTLENGTDYDTIWVAIYNELANFTGPLTTGGDFYNYFVLGFLPPSFDPTKIVQPTFTDIGPPTKNWSEASYGALPDDPAVAQYDLGVLHGGIVTGYFFDDISTGVLSLPTFDAVPETIGNYTETVLYFGSNATAKNITNIIIDLQRNPGGATLLAYTIFKLVFPDLLPFAGSRRRSFDMSNALGSSISDFYDLLDESDPDQLLFKQEIAANEWVITDRLNADTGKNFTSWNEYQGPITANGDFFSLTERYDLANVVFDQAAFDQWYPTMYLPDKSQWPVTKQYFQPEQVVLLTDGLCSSACALFVEMMTRAGVRTVTAGGRPTTGPIQAAAGNRGASLYGTGDLDDDILFARGIDEFVPTDVNASLPEERESGMYIKYAGINLRDQVRKGDDVPLQFKYEAADCRIYYTMANVYNFTRLWRDVAAAAFTDPSLCVSGSTGYSTTNNTSPKAPPVRLAERPTLNQDNPIIEQVQFEENPDGGLRDARGIPIGGNDITLCPASHICQDGKSQCRQVSVTCPGKEGTKSVYACLPPCTNRKGSTSCPGTCNILQTQENKVGLGQGHTSYSENLYSGLCYPAVGTKKLGCQKNPL</sequence>
<dbReference type="GO" id="GO:0006508">
    <property type="term" value="P:proteolysis"/>
    <property type="evidence" value="ECO:0007669"/>
    <property type="project" value="InterPro"/>
</dbReference>
<name>A0A6A6TS24_9PLEO</name>
<dbReference type="Pfam" id="PF23658">
    <property type="entry name" value="PDZ_CPAF_rel"/>
    <property type="match status" value="1"/>
</dbReference>
<dbReference type="InterPro" id="IPR056186">
    <property type="entry name" value="PDZ_CPAF-rel"/>
</dbReference>
<evidence type="ECO:0000256" key="1">
    <source>
        <dbReference type="SAM" id="SignalP"/>
    </source>
</evidence>
<dbReference type="InterPro" id="IPR005151">
    <property type="entry name" value="Tail-specific_protease"/>
</dbReference>
<protein>
    <submittedName>
        <fullName evidence="4">Uncharacterized protein</fullName>
    </submittedName>
</protein>